<accession>A0A0C9W2X4</accession>
<keyword evidence="2" id="KW-1185">Reference proteome</keyword>
<protein>
    <submittedName>
        <fullName evidence="1">Glycosyltransferase family 1 protein</fullName>
    </submittedName>
</protein>
<proteinExistence type="predicted"/>
<dbReference type="EMBL" id="KN837109">
    <property type="protein sequence ID" value="KIJ46025.1"/>
    <property type="molecule type" value="Genomic_DNA"/>
</dbReference>
<dbReference type="AlphaFoldDB" id="A0A0C9W2X4"/>
<dbReference type="GO" id="GO:0016740">
    <property type="term" value="F:transferase activity"/>
    <property type="evidence" value="ECO:0007669"/>
    <property type="project" value="UniProtKB-KW"/>
</dbReference>
<dbReference type="HOGENOM" id="CLU_1982989_0_0_1"/>
<dbReference type="OrthoDB" id="3266493at2759"/>
<reference evidence="1 2" key="1">
    <citation type="submission" date="2014-06" db="EMBL/GenBank/DDBJ databases">
        <title>Evolutionary Origins and Diversification of the Mycorrhizal Mutualists.</title>
        <authorList>
            <consortium name="DOE Joint Genome Institute"/>
            <consortium name="Mycorrhizal Genomics Consortium"/>
            <person name="Kohler A."/>
            <person name="Kuo A."/>
            <person name="Nagy L.G."/>
            <person name="Floudas D."/>
            <person name="Copeland A."/>
            <person name="Barry K.W."/>
            <person name="Cichocki N."/>
            <person name="Veneault-Fourrey C."/>
            <person name="LaButti K."/>
            <person name="Lindquist E.A."/>
            <person name="Lipzen A."/>
            <person name="Lundell T."/>
            <person name="Morin E."/>
            <person name="Murat C."/>
            <person name="Riley R."/>
            <person name="Ohm R."/>
            <person name="Sun H."/>
            <person name="Tunlid A."/>
            <person name="Henrissat B."/>
            <person name="Grigoriev I.V."/>
            <person name="Hibbett D.S."/>
            <person name="Martin F."/>
        </authorList>
    </citation>
    <scope>NUCLEOTIDE SEQUENCE [LARGE SCALE GENOMIC DNA]</scope>
    <source>
        <strain evidence="1 2">SS14</strain>
    </source>
</reference>
<organism evidence="1 2">
    <name type="scientific">Sphaerobolus stellatus (strain SS14)</name>
    <dbReference type="NCBI Taxonomy" id="990650"/>
    <lineage>
        <taxon>Eukaryota</taxon>
        <taxon>Fungi</taxon>
        <taxon>Dikarya</taxon>
        <taxon>Basidiomycota</taxon>
        <taxon>Agaricomycotina</taxon>
        <taxon>Agaricomycetes</taxon>
        <taxon>Phallomycetidae</taxon>
        <taxon>Geastrales</taxon>
        <taxon>Sphaerobolaceae</taxon>
        <taxon>Sphaerobolus</taxon>
    </lineage>
</organism>
<gene>
    <name evidence="1" type="ORF">M422DRAFT_250451</name>
</gene>
<evidence type="ECO:0000313" key="2">
    <source>
        <dbReference type="Proteomes" id="UP000054279"/>
    </source>
</evidence>
<sequence>MTVNEHVVIFAVPSWGHVRSLVALACRIIQQKPDVGITILTAGDIIKKVEAEVVRYFSPGGESKNNIRIISVLEPSPDIFGIIVQTAGACMNFYQTISREERVTCLVSGKTFEPWRKPTLVISDVS</sequence>
<dbReference type="SUPFAM" id="SSF53756">
    <property type="entry name" value="UDP-Glycosyltransferase/glycogen phosphorylase"/>
    <property type="match status" value="1"/>
</dbReference>
<dbReference type="Proteomes" id="UP000054279">
    <property type="component" value="Unassembled WGS sequence"/>
</dbReference>
<name>A0A0C9W2X4_SPHS4</name>
<evidence type="ECO:0000313" key="1">
    <source>
        <dbReference type="EMBL" id="KIJ46025.1"/>
    </source>
</evidence>
<dbReference type="Gene3D" id="3.40.50.2000">
    <property type="entry name" value="Glycogen Phosphorylase B"/>
    <property type="match status" value="1"/>
</dbReference>
<keyword evidence="1" id="KW-0808">Transferase</keyword>